<sequence length="31" mass="3573">MINVLLTLFCIGVSIFFILSILVIIDMIFRD</sequence>
<protein>
    <submittedName>
        <fullName evidence="2">Uncharacterized protein</fullName>
    </submittedName>
</protein>
<reference evidence="2" key="1">
    <citation type="journal article" date="2021" name="Proc. Natl. Acad. Sci. U.S.A.">
        <title>A Catalog of Tens of Thousands of Viruses from Human Metagenomes Reveals Hidden Associations with Chronic Diseases.</title>
        <authorList>
            <person name="Tisza M.J."/>
            <person name="Buck C.B."/>
        </authorList>
    </citation>
    <scope>NUCLEOTIDE SEQUENCE</scope>
    <source>
        <strain evidence="2">Ctack17</strain>
    </source>
</reference>
<organism evidence="2">
    <name type="scientific">Podoviridae sp. ctack17</name>
    <dbReference type="NCBI Taxonomy" id="2825260"/>
    <lineage>
        <taxon>Viruses</taxon>
        <taxon>Duplodnaviria</taxon>
        <taxon>Heunggongvirae</taxon>
        <taxon>Uroviricota</taxon>
        <taxon>Caudoviricetes</taxon>
    </lineage>
</organism>
<name>A0A8S5PZR0_9CAUD</name>
<keyword evidence="1" id="KW-0472">Membrane</keyword>
<feature type="transmembrane region" description="Helical" evidence="1">
    <location>
        <begin position="6"/>
        <end position="29"/>
    </location>
</feature>
<keyword evidence="1" id="KW-0812">Transmembrane</keyword>
<accession>A0A8S5PZR0</accession>
<keyword evidence="1" id="KW-1133">Transmembrane helix</keyword>
<evidence type="ECO:0000313" key="2">
    <source>
        <dbReference type="EMBL" id="DAE12065.1"/>
    </source>
</evidence>
<evidence type="ECO:0000256" key="1">
    <source>
        <dbReference type="SAM" id="Phobius"/>
    </source>
</evidence>
<proteinExistence type="predicted"/>
<dbReference type="EMBL" id="BK015542">
    <property type="protein sequence ID" value="DAE12065.1"/>
    <property type="molecule type" value="Genomic_DNA"/>
</dbReference>